<keyword evidence="7" id="KW-0811">Translocation</keyword>
<evidence type="ECO:0000256" key="5">
    <source>
        <dbReference type="ARBA" id="ARBA00022927"/>
    </source>
</evidence>
<dbReference type="PRINTS" id="PR01506">
    <property type="entry name" value="TATBPROTEIN"/>
</dbReference>
<proteinExistence type="predicted"/>
<dbReference type="EMBL" id="AAUX01000001">
    <property type="protein sequence ID" value="EAV46426.1"/>
    <property type="molecule type" value="Genomic_DNA"/>
</dbReference>
<keyword evidence="5" id="KW-0653">Protein transport</keyword>
<keyword evidence="8 9" id="KW-0472">Membrane</keyword>
<keyword evidence="6 9" id="KW-1133">Transmembrane helix</keyword>
<evidence type="ECO:0000256" key="9">
    <source>
        <dbReference type="SAM" id="Phobius"/>
    </source>
</evidence>
<evidence type="ECO:0000256" key="1">
    <source>
        <dbReference type="ARBA" id="ARBA00004167"/>
    </source>
</evidence>
<dbReference type="GO" id="GO:0015031">
    <property type="term" value="P:protein transport"/>
    <property type="evidence" value="ECO:0007669"/>
    <property type="project" value="UniProtKB-KW"/>
</dbReference>
<keyword evidence="11" id="KW-1185">Reference proteome</keyword>
<evidence type="ECO:0000256" key="8">
    <source>
        <dbReference type="ARBA" id="ARBA00023136"/>
    </source>
</evidence>
<feature type="transmembrane region" description="Helical" evidence="9">
    <location>
        <begin position="6"/>
        <end position="25"/>
    </location>
</feature>
<evidence type="ECO:0000256" key="4">
    <source>
        <dbReference type="ARBA" id="ARBA00022692"/>
    </source>
</evidence>
<keyword evidence="3" id="KW-1003">Cell membrane</keyword>
<dbReference type="Proteomes" id="UP000054262">
    <property type="component" value="Unassembled WGS sequence"/>
</dbReference>
<gene>
    <name evidence="10" type="ORF">MB2181_00095</name>
</gene>
<evidence type="ECO:0000256" key="2">
    <source>
        <dbReference type="ARBA" id="ARBA00022448"/>
    </source>
</evidence>
<evidence type="ECO:0000256" key="6">
    <source>
        <dbReference type="ARBA" id="ARBA00022989"/>
    </source>
</evidence>
<protein>
    <recommendedName>
        <fullName evidence="12">Twin-arginine translocase subunit TatB</fullName>
    </recommendedName>
</protein>
<accession>A0P4G6</accession>
<dbReference type="OrthoDB" id="9816005at2"/>
<dbReference type="Pfam" id="PF02416">
    <property type="entry name" value="TatA_B_E"/>
    <property type="match status" value="1"/>
</dbReference>
<evidence type="ECO:0008006" key="12">
    <source>
        <dbReference type="Google" id="ProtNLM"/>
    </source>
</evidence>
<keyword evidence="2" id="KW-0813">Transport</keyword>
<dbReference type="GO" id="GO:0016020">
    <property type="term" value="C:membrane"/>
    <property type="evidence" value="ECO:0007669"/>
    <property type="project" value="UniProtKB-ARBA"/>
</dbReference>
<comment type="subcellular location">
    <subcellularLocation>
        <location evidence="1">Membrane</location>
        <topology evidence="1">Single-pass membrane protein</topology>
    </subcellularLocation>
</comment>
<evidence type="ECO:0000313" key="10">
    <source>
        <dbReference type="EMBL" id="EAV46426.1"/>
    </source>
</evidence>
<keyword evidence="4 9" id="KW-0812">Transmembrane</keyword>
<dbReference type="AlphaFoldDB" id="A0P4G6"/>
<evidence type="ECO:0000256" key="7">
    <source>
        <dbReference type="ARBA" id="ARBA00023010"/>
    </source>
</evidence>
<dbReference type="InterPro" id="IPR003369">
    <property type="entry name" value="TatA/B/E"/>
</dbReference>
<evidence type="ECO:0000313" key="11">
    <source>
        <dbReference type="Proteomes" id="UP000054262"/>
    </source>
</evidence>
<sequence length="73" mass="8521">MFDISIAELIIITMAIIIFVAPKNLPTLARTLGKVSQKIKNFFLEIKNEIDTEERFKELKSIEKEIKRRSKNN</sequence>
<evidence type="ECO:0000256" key="3">
    <source>
        <dbReference type="ARBA" id="ARBA00022519"/>
    </source>
</evidence>
<dbReference type="Gene3D" id="1.20.5.3310">
    <property type="match status" value="1"/>
</dbReference>
<name>A0P4G6_9PROT</name>
<reference evidence="10 11" key="1">
    <citation type="submission" date="2006-11" db="EMBL/GenBank/DDBJ databases">
        <authorList>
            <person name="Giovannoni S."/>
            <person name="Vergin K."/>
            <person name="Ferriera S."/>
            <person name="Johnson J."/>
            <person name="Kravitz S."/>
            <person name="Beeson K."/>
            <person name="Sutton G."/>
            <person name="Rogers Y.-H."/>
            <person name="Friedman R."/>
            <person name="Frazier M."/>
            <person name="Venter J.C."/>
        </authorList>
    </citation>
    <scope>NUCLEOTIDE SEQUENCE [LARGE SCALE GENOMIC DNA]</scope>
    <source>
        <strain evidence="10 11">HTCC2181</strain>
    </source>
</reference>
<comment type="caution">
    <text evidence="10">The sequence shown here is derived from an EMBL/GenBank/DDBJ whole genome shotgun (WGS) entry which is preliminary data.</text>
</comment>
<keyword evidence="3" id="KW-0997">Cell inner membrane</keyword>
<organism evidence="10 11">
    <name type="scientific">Methylophilales bacterium HTCC2181</name>
    <dbReference type="NCBI Taxonomy" id="383631"/>
    <lineage>
        <taxon>Bacteria</taxon>
        <taxon>Pseudomonadati</taxon>
        <taxon>Pseudomonadota</taxon>
        <taxon>Betaproteobacteria</taxon>
        <taxon>Nitrosomonadales</taxon>
        <taxon>OM43 clade</taxon>
    </lineage>
</organism>